<feature type="transmembrane region" description="Helical" evidence="8">
    <location>
        <begin position="229"/>
        <end position="247"/>
    </location>
</feature>
<evidence type="ECO:0000256" key="7">
    <source>
        <dbReference type="ARBA" id="ARBA00023136"/>
    </source>
</evidence>
<keyword evidence="7 8" id="KW-0472">Membrane</keyword>
<proteinExistence type="inferred from homology"/>
<dbReference type="STRING" id="391595.RLO149_c003020"/>
<dbReference type="AlphaFoldDB" id="F7ZGN2"/>
<gene>
    <name evidence="9" type="ordered locus">RLO149_c003020</name>
</gene>
<evidence type="ECO:0000256" key="1">
    <source>
        <dbReference type="ARBA" id="ARBA00004651"/>
    </source>
</evidence>
<dbReference type="InterPro" id="IPR052017">
    <property type="entry name" value="TSUP"/>
</dbReference>
<feature type="transmembrane region" description="Helical" evidence="8">
    <location>
        <begin position="74"/>
        <end position="92"/>
    </location>
</feature>
<evidence type="ECO:0000256" key="5">
    <source>
        <dbReference type="ARBA" id="ARBA00022692"/>
    </source>
</evidence>
<keyword evidence="3" id="KW-0813">Transport</keyword>
<evidence type="ECO:0000256" key="8">
    <source>
        <dbReference type="RuleBase" id="RU363041"/>
    </source>
</evidence>
<dbReference type="InterPro" id="IPR002781">
    <property type="entry name" value="TM_pro_TauE-like"/>
</dbReference>
<name>F7ZGN2_ROSLO</name>
<dbReference type="eggNOG" id="COG0730">
    <property type="taxonomic scope" value="Bacteria"/>
</dbReference>
<dbReference type="HOGENOM" id="CLU_054750_7_0_5"/>
<reference evidence="9 10" key="1">
    <citation type="journal article" date="2011" name="BMC Genomics">
        <title>Comparative genome analysis and genome-guided physiological analysis of Roseobacter litoralis.</title>
        <authorList>
            <person name="Kalhoefer D."/>
            <person name="Thole S."/>
            <person name="Voget S."/>
            <person name="Lehmann R."/>
            <person name="Liesegang H."/>
            <person name="Wollher A."/>
            <person name="Daniel R."/>
            <person name="Simon M."/>
            <person name="Brinkhoff T."/>
        </authorList>
    </citation>
    <scope>NUCLEOTIDE SEQUENCE [LARGE SCALE GENOMIC DNA]</scope>
    <source>
        <strain evidence="10">ATCC 49566 / DSM 6996 / JCM 21268 / NBRC 15278 / OCh 149</strain>
    </source>
</reference>
<dbReference type="Pfam" id="PF01925">
    <property type="entry name" value="TauE"/>
    <property type="match status" value="1"/>
</dbReference>
<feature type="transmembrane region" description="Helical" evidence="8">
    <location>
        <begin position="99"/>
        <end position="117"/>
    </location>
</feature>
<keyword evidence="10" id="KW-1185">Reference proteome</keyword>
<evidence type="ECO:0000313" key="10">
    <source>
        <dbReference type="Proteomes" id="UP000001353"/>
    </source>
</evidence>
<dbReference type="OrthoDB" id="9800873at2"/>
<dbReference type="EMBL" id="CP002623">
    <property type="protein sequence ID" value="AEI92332.1"/>
    <property type="molecule type" value="Genomic_DNA"/>
</dbReference>
<feature type="transmembrane region" description="Helical" evidence="8">
    <location>
        <begin position="197"/>
        <end position="217"/>
    </location>
</feature>
<feature type="transmembrane region" description="Helical" evidence="8">
    <location>
        <begin position="129"/>
        <end position="149"/>
    </location>
</feature>
<sequence length="249" mass="27084">MDLTTLIVIAGFAFLVSGAIKGVTGIGLPTAAIAFMTLFLDPRTAIALVLFPMLGSNLWQMLRGGFLKRTARRYWLFAVVLFLGVGTTAIMTQTTSDRALLAILGTVVLIFVAVSWRKLLPPLADRYDTAAQVFFALVAGVVGGMTAAWGPPMAMYLHTKGVDKDEFIRATGFMISVGSLPLVMTYAQVGFLSGELAAISFSMLLPTLIGFTAGEILRRKMSIEAFRNAILILFFFLGLNLIRRAIWYV</sequence>
<dbReference type="PANTHER" id="PTHR30269">
    <property type="entry name" value="TRANSMEMBRANE PROTEIN YFCA"/>
    <property type="match status" value="1"/>
</dbReference>
<feature type="transmembrane region" description="Helical" evidence="8">
    <location>
        <begin position="45"/>
        <end position="62"/>
    </location>
</feature>
<dbReference type="Proteomes" id="UP000001353">
    <property type="component" value="Chromosome"/>
</dbReference>
<dbReference type="RefSeq" id="WP_013960275.1">
    <property type="nucleotide sequence ID" value="NC_015730.1"/>
</dbReference>
<feature type="transmembrane region" description="Helical" evidence="8">
    <location>
        <begin position="6"/>
        <end position="33"/>
    </location>
</feature>
<dbReference type="KEGG" id="rli:RLO149_c003020"/>
<keyword evidence="5 8" id="KW-0812">Transmembrane</keyword>
<evidence type="ECO:0000256" key="2">
    <source>
        <dbReference type="ARBA" id="ARBA00009142"/>
    </source>
</evidence>
<keyword evidence="4 8" id="KW-1003">Cell membrane</keyword>
<comment type="similarity">
    <text evidence="2 8">Belongs to the 4-toluene sulfonate uptake permease (TSUP) (TC 2.A.102) family.</text>
</comment>
<evidence type="ECO:0000256" key="4">
    <source>
        <dbReference type="ARBA" id="ARBA00022475"/>
    </source>
</evidence>
<dbReference type="PANTHER" id="PTHR30269:SF32">
    <property type="entry name" value="MEMBRANE TRANSPORTER PROTEIN-RELATED"/>
    <property type="match status" value="1"/>
</dbReference>
<organism evidence="9 10">
    <name type="scientific">Roseobacter litoralis (strain ATCC 49566 / DSM 6996 / JCM 21268 / NBRC 15278 / OCh 149)</name>
    <dbReference type="NCBI Taxonomy" id="391595"/>
    <lineage>
        <taxon>Bacteria</taxon>
        <taxon>Pseudomonadati</taxon>
        <taxon>Pseudomonadota</taxon>
        <taxon>Alphaproteobacteria</taxon>
        <taxon>Rhodobacterales</taxon>
        <taxon>Roseobacteraceae</taxon>
        <taxon>Roseobacter</taxon>
    </lineage>
</organism>
<accession>F7ZGN2</accession>
<evidence type="ECO:0000256" key="3">
    <source>
        <dbReference type="ARBA" id="ARBA00022448"/>
    </source>
</evidence>
<keyword evidence="6 8" id="KW-1133">Transmembrane helix</keyword>
<evidence type="ECO:0000313" key="9">
    <source>
        <dbReference type="EMBL" id="AEI92332.1"/>
    </source>
</evidence>
<protein>
    <recommendedName>
        <fullName evidence="8">Probable membrane transporter protein</fullName>
    </recommendedName>
</protein>
<comment type="subcellular location">
    <subcellularLocation>
        <location evidence="1 8">Cell membrane</location>
        <topology evidence="1 8">Multi-pass membrane protein</topology>
    </subcellularLocation>
</comment>
<dbReference type="GO" id="GO:0005886">
    <property type="term" value="C:plasma membrane"/>
    <property type="evidence" value="ECO:0007669"/>
    <property type="project" value="UniProtKB-SubCell"/>
</dbReference>
<evidence type="ECO:0000256" key="6">
    <source>
        <dbReference type="ARBA" id="ARBA00022989"/>
    </source>
</evidence>